<comment type="caution">
    <text evidence="2">The sequence shown here is derived from an EMBL/GenBank/DDBJ whole genome shotgun (WGS) entry which is preliminary data.</text>
</comment>
<feature type="transmembrane region" description="Helical" evidence="1">
    <location>
        <begin position="16"/>
        <end position="37"/>
    </location>
</feature>
<proteinExistence type="predicted"/>
<keyword evidence="1" id="KW-0472">Membrane</keyword>
<evidence type="ECO:0000313" key="3">
    <source>
        <dbReference type="Proteomes" id="UP000274391"/>
    </source>
</evidence>
<dbReference type="GO" id="GO:0005886">
    <property type="term" value="C:plasma membrane"/>
    <property type="evidence" value="ECO:0007669"/>
    <property type="project" value="UniProtKB-SubCell"/>
</dbReference>
<dbReference type="RefSeq" id="WP_124969203.1">
    <property type="nucleotide sequence ID" value="NZ_RQVS01000002.1"/>
</dbReference>
<organism evidence="2 3">
    <name type="scientific">Gulosibacter macacae</name>
    <dbReference type="NCBI Taxonomy" id="2488791"/>
    <lineage>
        <taxon>Bacteria</taxon>
        <taxon>Bacillati</taxon>
        <taxon>Actinomycetota</taxon>
        <taxon>Actinomycetes</taxon>
        <taxon>Micrococcales</taxon>
        <taxon>Microbacteriaceae</taxon>
        <taxon>Gulosibacter</taxon>
    </lineage>
</organism>
<keyword evidence="1" id="KW-1133">Transmembrane helix</keyword>
<dbReference type="OrthoDB" id="5125307at2"/>
<reference evidence="2 3" key="1">
    <citation type="submission" date="2018-11" db="EMBL/GenBank/DDBJ databases">
        <title>YIM 102482-1 draft genome.</title>
        <authorList>
            <person name="Li G."/>
            <person name="Jiang Y."/>
        </authorList>
    </citation>
    <scope>NUCLEOTIDE SEQUENCE [LARGE SCALE GENOMIC DNA]</scope>
    <source>
        <strain evidence="2 3">YIM 102482-1</strain>
    </source>
</reference>
<feature type="transmembrane region" description="Helical" evidence="1">
    <location>
        <begin position="49"/>
        <end position="68"/>
    </location>
</feature>
<sequence>MAKKTDWNSLNENQQAGIVLLAAIQVGLFLFAQGALLGRPKEFVRGRKWVWFLTNFINFFGPIAYLTFGKRRTPRAR</sequence>
<dbReference type="AlphaFoldDB" id="A0A3P3W111"/>
<evidence type="ECO:0000313" key="2">
    <source>
        <dbReference type="EMBL" id="RRJ88177.1"/>
    </source>
</evidence>
<name>A0A3P3W111_9MICO</name>
<dbReference type="EMBL" id="RQVS01000002">
    <property type="protein sequence ID" value="RRJ88177.1"/>
    <property type="molecule type" value="Genomic_DNA"/>
</dbReference>
<evidence type="ECO:0000256" key="1">
    <source>
        <dbReference type="SAM" id="Phobius"/>
    </source>
</evidence>
<accession>A0A3P3W111</accession>
<protein>
    <submittedName>
        <fullName evidence="2">Uncharacterized protein</fullName>
    </submittedName>
</protein>
<dbReference type="Proteomes" id="UP000274391">
    <property type="component" value="Unassembled WGS sequence"/>
</dbReference>
<gene>
    <name evidence="2" type="ORF">EG850_01630</name>
</gene>
<keyword evidence="3" id="KW-1185">Reference proteome</keyword>
<keyword evidence="1" id="KW-0812">Transmembrane</keyword>